<dbReference type="PANTHER" id="PTHR22807">
    <property type="entry name" value="NOP2 YEAST -RELATED NOL1/NOP2/FMU SUN DOMAIN-CONTAINING"/>
    <property type="match status" value="1"/>
</dbReference>
<dbReference type="GO" id="GO:0008173">
    <property type="term" value="F:RNA methyltransferase activity"/>
    <property type="evidence" value="ECO:0007669"/>
    <property type="project" value="InterPro"/>
</dbReference>
<dbReference type="Pfam" id="PF01189">
    <property type="entry name" value="Methyltr_RsmB-F"/>
    <property type="match status" value="1"/>
</dbReference>
<evidence type="ECO:0000256" key="2">
    <source>
        <dbReference type="ARBA" id="ARBA00022603"/>
    </source>
</evidence>
<evidence type="ECO:0000256" key="5">
    <source>
        <dbReference type="ARBA" id="ARBA00022884"/>
    </source>
</evidence>
<dbReference type="InterPro" id="IPR054728">
    <property type="entry name" value="RsmB-like_ferredoxin"/>
</dbReference>
<comment type="similarity">
    <text evidence="1 6">Belongs to the class I-like SAM-binding methyltransferase superfamily. RsmB/NOP family.</text>
</comment>
<protein>
    <submittedName>
        <fullName evidence="8">SAM-dependent methyltransferase</fullName>
    </submittedName>
</protein>
<name>A0AA48H4R5_9RHOB</name>
<feature type="domain" description="SAM-dependent MTase RsmB/NOP-type" evidence="7">
    <location>
        <begin position="133"/>
        <end position="386"/>
    </location>
</feature>
<dbReference type="CDD" id="cd02440">
    <property type="entry name" value="AdoMet_MTases"/>
    <property type="match status" value="1"/>
</dbReference>
<dbReference type="GO" id="GO:0001510">
    <property type="term" value="P:RNA methylation"/>
    <property type="evidence" value="ECO:0007669"/>
    <property type="project" value="InterPro"/>
</dbReference>
<dbReference type="Proteomes" id="UP001337723">
    <property type="component" value="Chromosome"/>
</dbReference>
<keyword evidence="4 6" id="KW-0949">S-adenosyl-L-methionine</keyword>
<keyword evidence="9" id="KW-1185">Reference proteome</keyword>
<dbReference type="Gene3D" id="3.40.50.150">
    <property type="entry name" value="Vaccinia Virus protein VP39"/>
    <property type="match status" value="1"/>
</dbReference>
<evidence type="ECO:0000259" key="7">
    <source>
        <dbReference type="PROSITE" id="PS51686"/>
    </source>
</evidence>
<dbReference type="InterPro" id="IPR001678">
    <property type="entry name" value="MeTrfase_RsmB-F_NOP2_dom"/>
</dbReference>
<dbReference type="PANTHER" id="PTHR22807:SF53">
    <property type="entry name" value="RIBOSOMAL RNA SMALL SUBUNIT METHYLTRANSFERASE B-RELATED"/>
    <property type="match status" value="1"/>
</dbReference>
<dbReference type="InterPro" id="IPR049560">
    <property type="entry name" value="MeTrfase_RsmB-F_NOP2_cat"/>
</dbReference>
<evidence type="ECO:0000256" key="3">
    <source>
        <dbReference type="ARBA" id="ARBA00022679"/>
    </source>
</evidence>
<evidence type="ECO:0000256" key="4">
    <source>
        <dbReference type="ARBA" id="ARBA00022691"/>
    </source>
</evidence>
<evidence type="ECO:0000313" key="9">
    <source>
        <dbReference type="Proteomes" id="UP001337723"/>
    </source>
</evidence>
<comment type="caution">
    <text evidence="6">Lacks conserved residue(s) required for the propagation of feature annotation.</text>
</comment>
<organism evidence="8 9">
    <name type="scientific">Roseicyclus marinus</name>
    <dbReference type="NCBI Taxonomy" id="2161673"/>
    <lineage>
        <taxon>Bacteria</taxon>
        <taxon>Pseudomonadati</taxon>
        <taxon>Pseudomonadota</taxon>
        <taxon>Alphaproteobacteria</taxon>
        <taxon>Rhodobacterales</taxon>
        <taxon>Roseobacteraceae</taxon>
        <taxon>Roseicyclus</taxon>
    </lineage>
</organism>
<evidence type="ECO:0000313" key="8">
    <source>
        <dbReference type="EMBL" id="BDW85352.1"/>
    </source>
</evidence>
<keyword evidence="5 6" id="KW-0694">RNA-binding</keyword>
<dbReference type="GO" id="GO:0003723">
    <property type="term" value="F:RNA binding"/>
    <property type="evidence" value="ECO:0007669"/>
    <property type="project" value="UniProtKB-UniRule"/>
</dbReference>
<dbReference type="InterPro" id="IPR023267">
    <property type="entry name" value="RCMT"/>
</dbReference>
<dbReference type="InterPro" id="IPR029063">
    <property type="entry name" value="SAM-dependent_MTases_sf"/>
</dbReference>
<feature type="binding site" evidence="6">
    <location>
        <position position="245"/>
    </location>
    <ligand>
        <name>S-adenosyl-L-methionine</name>
        <dbReference type="ChEBI" id="CHEBI:59789"/>
    </ligand>
</feature>
<feature type="binding site" evidence="6">
    <location>
        <position position="269"/>
    </location>
    <ligand>
        <name>S-adenosyl-L-methionine</name>
        <dbReference type="ChEBI" id="CHEBI:59789"/>
    </ligand>
</feature>
<dbReference type="SUPFAM" id="SSF53335">
    <property type="entry name" value="S-adenosyl-L-methionine-dependent methyltransferases"/>
    <property type="match status" value="1"/>
</dbReference>
<keyword evidence="2 6" id="KW-0489">Methyltransferase</keyword>
<dbReference type="InterPro" id="IPR018314">
    <property type="entry name" value="RsmB/NOL1/NOP2-like_CS"/>
</dbReference>
<dbReference type="RefSeq" id="WP_338276133.1">
    <property type="nucleotide sequence ID" value="NZ_AP027266.1"/>
</dbReference>
<feature type="active site" description="Nucleophile" evidence="6">
    <location>
        <position position="338"/>
    </location>
</feature>
<feature type="binding site" evidence="6">
    <location>
        <position position="285"/>
    </location>
    <ligand>
        <name>S-adenosyl-L-methionine</name>
        <dbReference type="ChEBI" id="CHEBI:59789"/>
    </ligand>
</feature>
<dbReference type="PRINTS" id="PR02008">
    <property type="entry name" value="RCMTFAMILY"/>
</dbReference>
<proteinExistence type="inferred from homology"/>
<accession>A0AA48H4R5</accession>
<reference evidence="8 9" key="1">
    <citation type="submission" date="2023-01" db="EMBL/GenBank/DDBJ databases">
        <title>Complete genome sequence of Roseicyclus marinus strain Dej080120_10.</title>
        <authorList>
            <person name="Ueki S."/>
            <person name="Maruyama F."/>
        </authorList>
    </citation>
    <scope>NUCLEOTIDE SEQUENCE [LARGE SCALE GENOMIC DNA]</scope>
    <source>
        <strain evidence="8 9">Dej080120_10</strain>
    </source>
</reference>
<keyword evidence="3 6" id="KW-0808">Transferase</keyword>
<evidence type="ECO:0000256" key="6">
    <source>
        <dbReference type="PROSITE-ProRule" id="PRU01023"/>
    </source>
</evidence>
<dbReference type="AlphaFoldDB" id="A0AA48H4R5"/>
<dbReference type="EMBL" id="AP027266">
    <property type="protein sequence ID" value="BDW85352.1"/>
    <property type="molecule type" value="Genomic_DNA"/>
</dbReference>
<dbReference type="Pfam" id="PF22458">
    <property type="entry name" value="RsmF-B_ferredox"/>
    <property type="match status" value="1"/>
</dbReference>
<sequence length="386" mass="40321">MTPGARLQAAIVVLDAWVAGMPVEQALTNWARSARYAGSGDRAAVRDHVYDIMRARGTCAALGGGETGRALAIGLLRMQGGDPAALFTGQGHAPDALSEAELAGGTEPAGTADVPGWTLPLLEARVGGELAPLLGAFRSRAPVYLRVNLRRIDLPGSVAALARDGVAAEPVAGAATALVVTSGARRIKSCTAYQDGLVELQDLSVQRAVRGIDWPEGRILDYCAGGGGKALAIADACGSQVFAHDANPGRMADLPPRAERAGVVIRTLDRAALARMGRFDAVLCDVPCSGSGTWRRDPEAKWRLTPERLAELERVQAAILAEAAPLVRPGGSLVYMTCSLFHAENEAQIARFCAQATGWQVAQTGCDTPLSASDGFFHAVLRAPEA</sequence>
<gene>
    <name evidence="8" type="ORF">MACH21_15290</name>
</gene>
<evidence type="ECO:0000256" key="1">
    <source>
        <dbReference type="ARBA" id="ARBA00007494"/>
    </source>
</evidence>
<dbReference type="KEGG" id="rmai:MACH21_15290"/>
<dbReference type="PROSITE" id="PS01153">
    <property type="entry name" value="NOL1_NOP2_SUN"/>
    <property type="match status" value="1"/>
</dbReference>
<dbReference type="PROSITE" id="PS51686">
    <property type="entry name" value="SAM_MT_RSMB_NOP"/>
    <property type="match status" value="1"/>
</dbReference>